<dbReference type="PROSITE" id="PS50977">
    <property type="entry name" value="HTH_TETR_2"/>
    <property type="match status" value="1"/>
</dbReference>
<dbReference type="Proteomes" id="UP001300604">
    <property type="component" value="Chromosome"/>
</dbReference>
<accession>A0AA97H321</accession>
<dbReference type="AlphaFoldDB" id="A0AA97H321"/>
<dbReference type="RefSeq" id="WP_275846749.1">
    <property type="nucleotide sequence ID" value="NZ_CP135996.1"/>
</dbReference>
<reference evidence="4" key="2">
    <citation type="submission" date="2024-06" db="EMBL/GenBank/DDBJ databases">
        <title>Caproicibacterium argilliputei sp. nov, a novel caproic acid producing anaerobic bacterium isolated from pit mud.</title>
        <authorList>
            <person name="Xia S."/>
        </authorList>
    </citation>
    <scope>NUCLEOTIDE SEQUENCE</scope>
    <source>
        <strain evidence="4">ZCY20-5</strain>
    </source>
</reference>
<feature type="domain" description="HTH tetR-type" evidence="3">
    <location>
        <begin position="12"/>
        <end position="72"/>
    </location>
</feature>
<keyword evidence="1 2" id="KW-0238">DNA-binding</keyword>
<organism evidence="4 5">
    <name type="scientific">Caproicibacterium argilliputei</name>
    <dbReference type="NCBI Taxonomy" id="3030016"/>
    <lineage>
        <taxon>Bacteria</taxon>
        <taxon>Bacillati</taxon>
        <taxon>Bacillota</taxon>
        <taxon>Clostridia</taxon>
        <taxon>Eubacteriales</taxon>
        <taxon>Oscillospiraceae</taxon>
        <taxon>Caproicibacterium</taxon>
    </lineage>
</organism>
<proteinExistence type="predicted"/>
<dbReference type="Gene3D" id="1.10.357.10">
    <property type="entry name" value="Tetracycline Repressor, domain 2"/>
    <property type="match status" value="1"/>
</dbReference>
<reference evidence="4" key="1">
    <citation type="submission" date="2023-09" db="EMBL/GenBank/DDBJ databases">
        <authorList>
            <person name="Zeng C."/>
        </authorList>
    </citation>
    <scope>NUCLEOTIDE SEQUENCE</scope>
    <source>
        <strain evidence="4">ZCY20-5</strain>
    </source>
</reference>
<dbReference type="KEGG" id="carl:PXC00_11470"/>
<dbReference type="InterPro" id="IPR050624">
    <property type="entry name" value="HTH-type_Tx_Regulator"/>
</dbReference>
<protein>
    <submittedName>
        <fullName evidence="4">TetR/AcrR family transcriptional regulator</fullName>
    </submittedName>
</protein>
<dbReference type="InterPro" id="IPR001647">
    <property type="entry name" value="HTH_TetR"/>
</dbReference>
<dbReference type="PANTHER" id="PTHR43479:SF7">
    <property type="entry name" value="TETR-FAMILY TRANSCRIPTIONAL REGULATOR"/>
    <property type="match status" value="1"/>
</dbReference>
<name>A0AA97H321_9FIRM</name>
<evidence type="ECO:0000313" key="4">
    <source>
        <dbReference type="EMBL" id="WOC31803.1"/>
    </source>
</evidence>
<sequence length="191" mass="21941">MVQMHSADRRILKTKQAIHNALIQLMSRKAVSEITVRELTETANISRKTFYLHYADLTDVFREIESDLLRSLHTLLHACDFANRQSGISELFSGLNDLIQRDRPFYHQLVRSEYFGSFLVSVKQALKEELRLLAAQRPTSRPKLRELSLEFAAAGLVSMYLEWFRSETNLPLRSVSEAAQQMIRSSILATA</sequence>
<feature type="DNA-binding region" description="H-T-H motif" evidence="2">
    <location>
        <begin position="35"/>
        <end position="54"/>
    </location>
</feature>
<evidence type="ECO:0000256" key="2">
    <source>
        <dbReference type="PROSITE-ProRule" id="PRU00335"/>
    </source>
</evidence>
<evidence type="ECO:0000259" key="3">
    <source>
        <dbReference type="PROSITE" id="PS50977"/>
    </source>
</evidence>
<evidence type="ECO:0000313" key="5">
    <source>
        <dbReference type="Proteomes" id="UP001300604"/>
    </source>
</evidence>
<dbReference type="SUPFAM" id="SSF46689">
    <property type="entry name" value="Homeodomain-like"/>
    <property type="match status" value="1"/>
</dbReference>
<evidence type="ECO:0000256" key="1">
    <source>
        <dbReference type="ARBA" id="ARBA00023125"/>
    </source>
</evidence>
<gene>
    <name evidence="4" type="ORF">PXC00_11470</name>
</gene>
<keyword evidence="5" id="KW-1185">Reference proteome</keyword>
<dbReference type="EMBL" id="CP135996">
    <property type="protein sequence ID" value="WOC31803.1"/>
    <property type="molecule type" value="Genomic_DNA"/>
</dbReference>
<dbReference type="GO" id="GO:0003677">
    <property type="term" value="F:DNA binding"/>
    <property type="evidence" value="ECO:0007669"/>
    <property type="project" value="UniProtKB-UniRule"/>
</dbReference>
<dbReference type="InterPro" id="IPR009057">
    <property type="entry name" value="Homeodomain-like_sf"/>
</dbReference>
<dbReference type="PANTHER" id="PTHR43479">
    <property type="entry name" value="ACREF/ENVCD OPERON REPRESSOR-RELATED"/>
    <property type="match status" value="1"/>
</dbReference>